<accession>A0A4Q7ATM8</accession>
<evidence type="ECO:0000313" key="2">
    <source>
        <dbReference type="EMBL" id="RZG66793.1"/>
    </source>
</evidence>
<protein>
    <submittedName>
        <fullName evidence="2">Aminotransferase</fullName>
    </submittedName>
</protein>
<keyword evidence="2" id="KW-0032">Aminotransferase</keyword>
<keyword evidence="1" id="KW-0732">Signal</keyword>
<organism evidence="2 3">
    <name type="scientific">Acinetobacter bouvetii</name>
    <dbReference type="NCBI Taxonomy" id="202951"/>
    <lineage>
        <taxon>Bacteria</taxon>
        <taxon>Pseudomonadati</taxon>
        <taxon>Pseudomonadota</taxon>
        <taxon>Gammaproteobacteria</taxon>
        <taxon>Moraxellales</taxon>
        <taxon>Moraxellaceae</taxon>
        <taxon>Acinetobacter</taxon>
    </lineage>
</organism>
<sequence length="206" mass="23676">MDRLNVISNTILLCCISFSAHATVGGPQFIEVLGLDQKAQKIYVMRHFEDGRGRLPQLYYYQLNAQQPKQLISVRSLYINPKTNRIDYDQDSTLFDKEIAKIKTRLVKLVPIHNSNVSIQLITSINGTAKAWFDPQETIDKWSYQYLVKSQKYSSTVQTAVSYKEGLKISKTYKVPNQPYIFVTVQYLGIPFERGYNIEDPVLLGK</sequence>
<gene>
    <name evidence="2" type="ORF">EXE25_08860</name>
</gene>
<comment type="caution">
    <text evidence="2">The sequence shown here is derived from an EMBL/GenBank/DDBJ whole genome shotgun (WGS) entry which is preliminary data.</text>
</comment>
<dbReference type="RefSeq" id="WP_130145577.1">
    <property type="nucleotide sequence ID" value="NZ_SGSU01000009.1"/>
</dbReference>
<feature type="signal peptide" evidence="1">
    <location>
        <begin position="1"/>
        <end position="22"/>
    </location>
</feature>
<reference evidence="2 3" key="1">
    <citation type="submission" date="2019-02" db="EMBL/GenBank/DDBJ databases">
        <title>The Batch Genome Submission of Acinetobacter spp. strains.</title>
        <authorList>
            <person name="Qin J."/>
            <person name="Hu Y."/>
            <person name="Ye H."/>
            <person name="Wei L."/>
            <person name="Feng Y."/>
            <person name="Zong Z."/>
        </authorList>
    </citation>
    <scope>NUCLEOTIDE SEQUENCE [LARGE SCALE GENOMIC DNA]</scope>
    <source>
        <strain evidence="2 3">WCHABo060081</strain>
    </source>
</reference>
<proteinExistence type="predicted"/>
<feature type="chain" id="PRO_5020518732" evidence="1">
    <location>
        <begin position="23"/>
        <end position="206"/>
    </location>
</feature>
<name>A0A4Q7ATM8_9GAMM</name>
<dbReference type="Proteomes" id="UP000293483">
    <property type="component" value="Unassembled WGS sequence"/>
</dbReference>
<dbReference type="AlphaFoldDB" id="A0A4Q7ATM8"/>
<evidence type="ECO:0000256" key="1">
    <source>
        <dbReference type="SAM" id="SignalP"/>
    </source>
</evidence>
<keyword evidence="2" id="KW-0808">Transferase</keyword>
<evidence type="ECO:0000313" key="3">
    <source>
        <dbReference type="Proteomes" id="UP000293483"/>
    </source>
</evidence>
<dbReference type="GO" id="GO:0008483">
    <property type="term" value="F:transaminase activity"/>
    <property type="evidence" value="ECO:0007669"/>
    <property type="project" value="UniProtKB-KW"/>
</dbReference>
<dbReference type="EMBL" id="SGSU01000009">
    <property type="protein sequence ID" value="RZG66793.1"/>
    <property type="molecule type" value="Genomic_DNA"/>
</dbReference>
<dbReference type="STRING" id="202951.GCA_001485025_00543"/>